<evidence type="ECO:0000313" key="2">
    <source>
        <dbReference type="EMBL" id="TNN79468.1"/>
    </source>
</evidence>
<organism evidence="2 3">
    <name type="scientific">Liparis tanakae</name>
    <name type="common">Tanaka's snailfish</name>
    <dbReference type="NCBI Taxonomy" id="230148"/>
    <lineage>
        <taxon>Eukaryota</taxon>
        <taxon>Metazoa</taxon>
        <taxon>Chordata</taxon>
        <taxon>Craniata</taxon>
        <taxon>Vertebrata</taxon>
        <taxon>Euteleostomi</taxon>
        <taxon>Actinopterygii</taxon>
        <taxon>Neopterygii</taxon>
        <taxon>Teleostei</taxon>
        <taxon>Neoteleostei</taxon>
        <taxon>Acanthomorphata</taxon>
        <taxon>Eupercaria</taxon>
        <taxon>Perciformes</taxon>
        <taxon>Cottioidei</taxon>
        <taxon>Cottales</taxon>
        <taxon>Liparidae</taxon>
        <taxon>Liparis</taxon>
    </lineage>
</organism>
<evidence type="ECO:0000256" key="1">
    <source>
        <dbReference type="SAM" id="MobiDB-lite"/>
    </source>
</evidence>
<gene>
    <name evidence="2" type="primary">RCAN2</name>
    <name evidence="2" type="ORF">EYF80_010282</name>
</gene>
<dbReference type="EMBL" id="SRLO01000064">
    <property type="protein sequence ID" value="TNN79468.1"/>
    <property type="molecule type" value="Genomic_DNA"/>
</dbReference>
<name>A0A4Z2IP80_9TELE</name>
<sequence length="59" mass="6331">MGAGLIITQKETIRTSSQSQGDSVVVHVCESEAEADEAGRPKQQIVQTRRPEGPPTVLN</sequence>
<feature type="region of interest" description="Disordered" evidence="1">
    <location>
        <begin position="32"/>
        <end position="59"/>
    </location>
</feature>
<proteinExistence type="predicted"/>
<accession>A0A4Z2IP80</accession>
<reference evidence="2 3" key="1">
    <citation type="submission" date="2019-03" db="EMBL/GenBank/DDBJ databases">
        <title>First draft genome of Liparis tanakae, snailfish: a comprehensive survey of snailfish specific genes.</title>
        <authorList>
            <person name="Kim W."/>
            <person name="Song I."/>
            <person name="Jeong J.-H."/>
            <person name="Kim D."/>
            <person name="Kim S."/>
            <person name="Ryu S."/>
            <person name="Song J.Y."/>
            <person name="Lee S.K."/>
        </authorList>
    </citation>
    <scope>NUCLEOTIDE SEQUENCE [LARGE SCALE GENOMIC DNA]</scope>
    <source>
        <tissue evidence="2">Muscle</tissue>
    </source>
</reference>
<protein>
    <submittedName>
        <fullName evidence="2">Calcipressin-2</fullName>
    </submittedName>
</protein>
<dbReference type="Proteomes" id="UP000314294">
    <property type="component" value="Unassembled WGS sequence"/>
</dbReference>
<keyword evidence="3" id="KW-1185">Reference proteome</keyword>
<dbReference type="AlphaFoldDB" id="A0A4Z2IP80"/>
<comment type="caution">
    <text evidence="2">The sequence shown here is derived from an EMBL/GenBank/DDBJ whole genome shotgun (WGS) entry which is preliminary data.</text>
</comment>
<evidence type="ECO:0000313" key="3">
    <source>
        <dbReference type="Proteomes" id="UP000314294"/>
    </source>
</evidence>